<dbReference type="GO" id="GO:0003700">
    <property type="term" value="F:DNA-binding transcription factor activity"/>
    <property type="evidence" value="ECO:0007669"/>
    <property type="project" value="TreeGrafter"/>
</dbReference>
<dbReference type="EMBL" id="WLZY01000003">
    <property type="protein sequence ID" value="NDL57743.1"/>
    <property type="molecule type" value="Genomic_DNA"/>
</dbReference>
<keyword evidence="3" id="KW-0804">Transcription</keyword>
<evidence type="ECO:0000256" key="4">
    <source>
        <dbReference type="PROSITE-ProRule" id="PRU00335"/>
    </source>
</evidence>
<dbReference type="PROSITE" id="PS50977">
    <property type="entry name" value="HTH_TETR_2"/>
    <property type="match status" value="1"/>
</dbReference>
<evidence type="ECO:0000313" key="6">
    <source>
        <dbReference type="EMBL" id="NDL57743.1"/>
    </source>
</evidence>
<comment type="caution">
    <text evidence="6">The sequence shown here is derived from an EMBL/GenBank/DDBJ whole genome shotgun (WGS) entry which is preliminary data.</text>
</comment>
<evidence type="ECO:0000256" key="1">
    <source>
        <dbReference type="ARBA" id="ARBA00023015"/>
    </source>
</evidence>
<dbReference type="AlphaFoldDB" id="A0A7K3M349"/>
<dbReference type="Proteomes" id="UP000460435">
    <property type="component" value="Unassembled WGS sequence"/>
</dbReference>
<dbReference type="Pfam" id="PF13305">
    <property type="entry name" value="TetR_C_33"/>
    <property type="match status" value="1"/>
</dbReference>
<reference evidence="6 7" key="1">
    <citation type="submission" date="2019-11" db="EMBL/GenBank/DDBJ databases">
        <authorList>
            <person name="Li X.-J."/>
            <person name="Feng X.-M."/>
        </authorList>
    </citation>
    <scope>NUCLEOTIDE SEQUENCE [LARGE SCALE GENOMIC DNA]</scope>
    <source>
        <strain evidence="6 7">XMNu-373</strain>
    </source>
</reference>
<dbReference type="SUPFAM" id="SSF48498">
    <property type="entry name" value="Tetracyclin repressor-like, C-terminal domain"/>
    <property type="match status" value="1"/>
</dbReference>
<dbReference type="Gene3D" id="1.10.357.10">
    <property type="entry name" value="Tetracycline Repressor, domain 2"/>
    <property type="match status" value="1"/>
</dbReference>
<dbReference type="PANTHER" id="PTHR30055">
    <property type="entry name" value="HTH-TYPE TRANSCRIPTIONAL REGULATOR RUTR"/>
    <property type="match status" value="1"/>
</dbReference>
<evidence type="ECO:0000256" key="2">
    <source>
        <dbReference type="ARBA" id="ARBA00023125"/>
    </source>
</evidence>
<dbReference type="InterPro" id="IPR050109">
    <property type="entry name" value="HTH-type_TetR-like_transc_reg"/>
</dbReference>
<keyword evidence="2 4" id="KW-0238">DNA-binding</keyword>
<organism evidence="6 7">
    <name type="scientific">Phytoactinopolyspora mesophila</name>
    <dbReference type="NCBI Taxonomy" id="2650750"/>
    <lineage>
        <taxon>Bacteria</taxon>
        <taxon>Bacillati</taxon>
        <taxon>Actinomycetota</taxon>
        <taxon>Actinomycetes</taxon>
        <taxon>Jiangellales</taxon>
        <taxon>Jiangellaceae</taxon>
        <taxon>Phytoactinopolyspora</taxon>
    </lineage>
</organism>
<feature type="domain" description="HTH tetR-type" evidence="5">
    <location>
        <begin position="35"/>
        <end position="95"/>
    </location>
</feature>
<gene>
    <name evidence="6" type="ORF">F7O44_11720</name>
</gene>
<accession>A0A7K3M349</accession>
<proteinExistence type="predicted"/>
<evidence type="ECO:0000256" key="3">
    <source>
        <dbReference type="ARBA" id="ARBA00023163"/>
    </source>
</evidence>
<dbReference type="InterPro" id="IPR036271">
    <property type="entry name" value="Tet_transcr_reg_TetR-rel_C_sf"/>
</dbReference>
<feature type="DNA-binding region" description="H-T-H motif" evidence="4">
    <location>
        <begin position="58"/>
        <end position="77"/>
    </location>
</feature>
<dbReference type="GO" id="GO:0000976">
    <property type="term" value="F:transcription cis-regulatory region binding"/>
    <property type="evidence" value="ECO:0007669"/>
    <property type="project" value="TreeGrafter"/>
</dbReference>
<dbReference type="Pfam" id="PF00440">
    <property type="entry name" value="TetR_N"/>
    <property type="match status" value="1"/>
</dbReference>
<dbReference type="InterPro" id="IPR009057">
    <property type="entry name" value="Homeodomain-like_sf"/>
</dbReference>
<keyword evidence="7" id="KW-1185">Reference proteome</keyword>
<protein>
    <submittedName>
        <fullName evidence="6">TetR family transcriptional regulator</fullName>
    </submittedName>
</protein>
<dbReference type="InterPro" id="IPR001647">
    <property type="entry name" value="HTH_TetR"/>
</dbReference>
<dbReference type="InterPro" id="IPR025996">
    <property type="entry name" value="MT1864/Rv1816-like_C"/>
</dbReference>
<evidence type="ECO:0000313" key="7">
    <source>
        <dbReference type="Proteomes" id="UP000460435"/>
    </source>
</evidence>
<keyword evidence="1" id="KW-0805">Transcription regulation</keyword>
<evidence type="ECO:0000259" key="5">
    <source>
        <dbReference type="PROSITE" id="PS50977"/>
    </source>
</evidence>
<dbReference type="SUPFAM" id="SSF46689">
    <property type="entry name" value="Homeodomain-like"/>
    <property type="match status" value="1"/>
</dbReference>
<dbReference type="PANTHER" id="PTHR30055:SF234">
    <property type="entry name" value="HTH-TYPE TRANSCRIPTIONAL REGULATOR BETI"/>
    <property type="match status" value="1"/>
</dbReference>
<sequence>MINNSVIKHCWVILVKLLGPAEGQGEMGRPRIHDQAVADQLLDRATQIVASDGVRALSLRRLAKEASTSTTAVYSLFGGKPGLLAALYKKVFARLWQAQIAVGASDDPLDDLVRLGLSYRQVAIADPHGYRIMFGDEVRPADLDAETVKLGARTFDPLLSAVERAVAMGRYPSDPPAASIATALWGNVHGLVSLELGHFTPPQAGDPARVFEAAVRAAVIGWCVTAA</sequence>
<name>A0A7K3M349_9ACTN</name>